<evidence type="ECO:0000256" key="2">
    <source>
        <dbReference type="ARBA" id="ARBA00022475"/>
    </source>
</evidence>
<dbReference type="PANTHER" id="PTHR30086">
    <property type="entry name" value="ARGININE EXPORTER PROTEIN ARGO"/>
    <property type="match status" value="1"/>
</dbReference>
<organism evidence="8 9">
    <name type="scientific">Pantoea coffeiphila</name>
    <dbReference type="NCBI Taxonomy" id="1465635"/>
    <lineage>
        <taxon>Bacteria</taxon>
        <taxon>Pseudomonadati</taxon>
        <taxon>Pseudomonadota</taxon>
        <taxon>Gammaproteobacteria</taxon>
        <taxon>Enterobacterales</taxon>
        <taxon>Erwiniaceae</taxon>
        <taxon>Pantoea</taxon>
    </lineage>
</organism>
<sequence length="188" mass="20488">MMLVLARGISHGTRTALLVVTGIVIISGFIQILCLALGMAGLIKAHPAVMDVLRYLGAGYLFYIGIKMIASSISKKNFQKGEVSLTAINAIKEGMINNFSNPKVLLFMLAFLPQFVNPHYGKIALQLTVLGLIQKLMAFIILSAIAFASAWVGKIFLRYPAALVWQQRFTGLIMVLLALRLVTMGSMS</sequence>
<keyword evidence="4" id="KW-0029">Amino-acid transport</keyword>
<evidence type="ECO:0000313" key="9">
    <source>
        <dbReference type="Proteomes" id="UP000239181"/>
    </source>
</evidence>
<dbReference type="Proteomes" id="UP000239181">
    <property type="component" value="Unassembled WGS sequence"/>
</dbReference>
<gene>
    <name evidence="8" type="ORF">CQW29_04475</name>
</gene>
<evidence type="ECO:0000256" key="1">
    <source>
        <dbReference type="ARBA" id="ARBA00004651"/>
    </source>
</evidence>
<feature type="transmembrane region" description="Helical" evidence="7">
    <location>
        <begin position="136"/>
        <end position="157"/>
    </location>
</feature>
<feature type="transmembrane region" description="Helical" evidence="7">
    <location>
        <begin position="16"/>
        <end position="40"/>
    </location>
</feature>
<dbReference type="GO" id="GO:0015171">
    <property type="term" value="F:amino acid transmembrane transporter activity"/>
    <property type="evidence" value="ECO:0007669"/>
    <property type="project" value="TreeGrafter"/>
</dbReference>
<feature type="transmembrane region" description="Helical" evidence="7">
    <location>
        <begin position="52"/>
        <end position="70"/>
    </location>
</feature>
<reference evidence="8 9" key="1">
    <citation type="submission" date="2017-10" db="EMBL/GenBank/DDBJ databases">
        <title>Draft genome of two endophytic bacteria isolated from 'guarana' Paullinia cupana (Mart.) Ducke.</title>
        <authorList>
            <person name="Siqueira K.A."/>
            <person name="Liotti R.G."/>
            <person name="Mendes T.A."/>
            <person name="Soares M.A."/>
        </authorList>
    </citation>
    <scope>NUCLEOTIDE SEQUENCE [LARGE SCALE GENOMIC DNA]</scope>
    <source>
        <strain evidence="8 9">342</strain>
    </source>
</reference>
<feature type="transmembrane region" description="Helical" evidence="7">
    <location>
        <begin position="99"/>
        <end position="116"/>
    </location>
</feature>
<name>A0A2S9IGX6_9GAMM</name>
<evidence type="ECO:0000313" key="8">
    <source>
        <dbReference type="EMBL" id="PRD17046.1"/>
    </source>
</evidence>
<dbReference type="EMBL" id="PDET01000002">
    <property type="protein sequence ID" value="PRD17046.1"/>
    <property type="molecule type" value="Genomic_DNA"/>
</dbReference>
<evidence type="ECO:0000256" key="4">
    <source>
        <dbReference type="ARBA" id="ARBA00022970"/>
    </source>
</evidence>
<keyword evidence="4" id="KW-0813">Transport</keyword>
<accession>A0A2S9IGX6</accession>
<evidence type="ECO:0000256" key="7">
    <source>
        <dbReference type="SAM" id="Phobius"/>
    </source>
</evidence>
<protein>
    <submittedName>
        <fullName evidence="8">Lysine transporter LysE</fullName>
    </submittedName>
</protein>
<comment type="subcellular location">
    <subcellularLocation>
        <location evidence="1">Cell membrane</location>
        <topology evidence="1">Multi-pass membrane protein</topology>
    </subcellularLocation>
</comment>
<keyword evidence="9" id="KW-1185">Reference proteome</keyword>
<evidence type="ECO:0000256" key="5">
    <source>
        <dbReference type="ARBA" id="ARBA00022989"/>
    </source>
</evidence>
<keyword evidence="2" id="KW-1003">Cell membrane</keyword>
<comment type="caution">
    <text evidence="8">The sequence shown here is derived from an EMBL/GenBank/DDBJ whole genome shotgun (WGS) entry which is preliminary data.</text>
</comment>
<evidence type="ECO:0000256" key="3">
    <source>
        <dbReference type="ARBA" id="ARBA00022692"/>
    </source>
</evidence>
<dbReference type="PANTHER" id="PTHR30086:SF20">
    <property type="entry name" value="ARGININE EXPORTER PROTEIN ARGO-RELATED"/>
    <property type="match status" value="1"/>
</dbReference>
<dbReference type="GO" id="GO:0005886">
    <property type="term" value="C:plasma membrane"/>
    <property type="evidence" value="ECO:0007669"/>
    <property type="project" value="UniProtKB-SubCell"/>
</dbReference>
<keyword evidence="5 7" id="KW-1133">Transmembrane helix</keyword>
<dbReference type="Pfam" id="PF01810">
    <property type="entry name" value="LysE"/>
    <property type="match status" value="1"/>
</dbReference>
<dbReference type="InterPro" id="IPR001123">
    <property type="entry name" value="LeuE-type"/>
</dbReference>
<proteinExistence type="predicted"/>
<evidence type="ECO:0000256" key="6">
    <source>
        <dbReference type="ARBA" id="ARBA00023136"/>
    </source>
</evidence>
<keyword evidence="3 7" id="KW-0812">Transmembrane</keyword>
<dbReference type="AlphaFoldDB" id="A0A2S9IGX6"/>
<keyword evidence="6 7" id="KW-0472">Membrane</keyword>
<dbReference type="OrthoDB" id="581870at2"/>
<feature type="transmembrane region" description="Helical" evidence="7">
    <location>
        <begin position="169"/>
        <end position="187"/>
    </location>
</feature>